<dbReference type="Proteomes" id="UP000558997">
    <property type="component" value="Unassembled WGS sequence"/>
</dbReference>
<sequence length="475" mass="49334">MKLLKAEWTKLRSVPGWVRGLAVATLMILLFPVAGLASGAADRPAPPQSGPNNQPVSAAFYFVHRQLAGDGQLTVAVNQLDADAPWAKAGLILTVGREPGARYAAIMVTRKHGVRMQYDYTHDRAAQSAVSSARWLRLTRTGDTVTGEASTDGMSWSRVDSVRLPGLAATVQAGLFVASPQLVNGLGTAGSAATAEFGTPRVSGDWSAAEWRGEQVGAKTSSFAGYPPGASGGFTSSGSGFTVTGAGDLAPATRADIPVAAAAGDLLLGTFPALIVIVVIATLAITTEYRYGLIRTTLSVGASRLRTLAAKAAVLAGATFVAALVGLAIGLPVWLRLVRKFGLYVFPATPGDQLRLVVGTAAVLALIAVFALGVGTILRRSATAVTTVVVVTVLPYLLAMTPFLPASIALWLTRFTPAAAFAVQQTLTRYPQVDAVYTPANGYYPLSAWAGLAVLCAYTAVTLLVAAVLLNRRDA</sequence>
<dbReference type="PANTHER" id="PTHR37305">
    <property type="entry name" value="INTEGRAL MEMBRANE PROTEIN-RELATED"/>
    <property type="match status" value="1"/>
</dbReference>
<evidence type="ECO:0000256" key="1">
    <source>
        <dbReference type="SAM" id="Phobius"/>
    </source>
</evidence>
<dbReference type="EMBL" id="JACHNF010000001">
    <property type="protein sequence ID" value="MBB5977621.1"/>
    <property type="molecule type" value="Genomic_DNA"/>
</dbReference>
<accession>A0A841DIA2</accession>
<dbReference type="RefSeq" id="WP_337905636.1">
    <property type="nucleotide sequence ID" value="NZ_BAAAVN010000010.1"/>
</dbReference>
<gene>
    <name evidence="2" type="ORF">HDA44_000962</name>
</gene>
<reference evidence="2 3" key="1">
    <citation type="submission" date="2020-08" db="EMBL/GenBank/DDBJ databases">
        <title>Sequencing the genomes of 1000 actinobacteria strains.</title>
        <authorList>
            <person name="Klenk H.-P."/>
        </authorList>
    </citation>
    <scope>NUCLEOTIDE SEQUENCE [LARGE SCALE GENOMIC DNA]</scope>
    <source>
        <strain evidence="2 3">DSM 17294</strain>
    </source>
</reference>
<dbReference type="Pfam" id="PF12679">
    <property type="entry name" value="ABC2_membrane_2"/>
    <property type="match status" value="1"/>
</dbReference>
<feature type="transmembrane region" description="Helical" evidence="1">
    <location>
        <begin position="354"/>
        <end position="378"/>
    </location>
</feature>
<proteinExistence type="predicted"/>
<comment type="caution">
    <text evidence="2">The sequence shown here is derived from an EMBL/GenBank/DDBJ whole genome shotgun (WGS) entry which is preliminary data.</text>
</comment>
<feature type="transmembrane region" description="Helical" evidence="1">
    <location>
        <begin position="308"/>
        <end position="334"/>
    </location>
</feature>
<evidence type="ECO:0000313" key="2">
    <source>
        <dbReference type="EMBL" id="MBB5977621.1"/>
    </source>
</evidence>
<keyword evidence="3" id="KW-1185">Reference proteome</keyword>
<organism evidence="2 3">
    <name type="scientific">Kribbella solani</name>
    <dbReference type="NCBI Taxonomy" id="236067"/>
    <lineage>
        <taxon>Bacteria</taxon>
        <taxon>Bacillati</taxon>
        <taxon>Actinomycetota</taxon>
        <taxon>Actinomycetes</taxon>
        <taxon>Propionibacteriales</taxon>
        <taxon>Kribbellaceae</taxon>
        <taxon>Kribbella</taxon>
    </lineage>
</organism>
<dbReference type="AlphaFoldDB" id="A0A841DIA2"/>
<keyword evidence="1" id="KW-0812">Transmembrane</keyword>
<feature type="transmembrane region" description="Helical" evidence="1">
    <location>
        <begin position="266"/>
        <end position="287"/>
    </location>
</feature>
<name>A0A841DIA2_9ACTN</name>
<keyword evidence="1" id="KW-0472">Membrane</keyword>
<dbReference type="GO" id="GO:0140359">
    <property type="term" value="F:ABC-type transporter activity"/>
    <property type="evidence" value="ECO:0007669"/>
    <property type="project" value="InterPro"/>
</dbReference>
<evidence type="ECO:0000313" key="3">
    <source>
        <dbReference type="Proteomes" id="UP000558997"/>
    </source>
</evidence>
<dbReference type="GO" id="GO:0005886">
    <property type="term" value="C:plasma membrane"/>
    <property type="evidence" value="ECO:0007669"/>
    <property type="project" value="UniProtKB-SubCell"/>
</dbReference>
<keyword evidence="1" id="KW-1133">Transmembrane helix</keyword>
<protein>
    <submittedName>
        <fullName evidence="2">ABC-type transport system involved in multi-copper enzyme maturation permease subunit</fullName>
    </submittedName>
</protein>
<feature type="transmembrane region" description="Helical" evidence="1">
    <location>
        <begin position="446"/>
        <end position="470"/>
    </location>
</feature>
<dbReference type="Gene3D" id="2.60.120.200">
    <property type="match status" value="1"/>
</dbReference>
<feature type="transmembrane region" description="Helical" evidence="1">
    <location>
        <begin position="385"/>
        <end position="412"/>
    </location>
</feature>
<dbReference type="PANTHER" id="PTHR37305:SF1">
    <property type="entry name" value="MEMBRANE PROTEIN"/>
    <property type="match status" value="1"/>
</dbReference>